<gene>
    <name evidence="1" type="ORF">AAG570_008479</name>
</gene>
<organism evidence="1 2">
    <name type="scientific">Ranatra chinensis</name>
    <dbReference type="NCBI Taxonomy" id="642074"/>
    <lineage>
        <taxon>Eukaryota</taxon>
        <taxon>Metazoa</taxon>
        <taxon>Ecdysozoa</taxon>
        <taxon>Arthropoda</taxon>
        <taxon>Hexapoda</taxon>
        <taxon>Insecta</taxon>
        <taxon>Pterygota</taxon>
        <taxon>Neoptera</taxon>
        <taxon>Paraneoptera</taxon>
        <taxon>Hemiptera</taxon>
        <taxon>Heteroptera</taxon>
        <taxon>Panheteroptera</taxon>
        <taxon>Nepomorpha</taxon>
        <taxon>Nepidae</taxon>
        <taxon>Ranatrinae</taxon>
        <taxon>Ranatra</taxon>
    </lineage>
</organism>
<dbReference type="EMBL" id="JBFDAA010000003">
    <property type="protein sequence ID" value="KAL1138415.1"/>
    <property type="molecule type" value="Genomic_DNA"/>
</dbReference>
<proteinExistence type="predicted"/>
<accession>A0ABD0YRB3</accession>
<evidence type="ECO:0000313" key="2">
    <source>
        <dbReference type="Proteomes" id="UP001558652"/>
    </source>
</evidence>
<name>A0ABD0YRB3_9HEMI</name>
<keyword evidence="2" id="KW-1185">Reference proteome</keyword>
<evidence type="ECO:0000313" key="1">
    <source>
        <dbReference type="EMBL" id="KAL1138415.1"/>
    </source>
</evidence>
<protein>
    <submittedName>
        <fullName evidence="1">Uncharacterized protein</fullName>
    </submittedName>
</protein>
<dbReference type="AlphaFoldDB" id="A0ABD0YRB3"/>
<comment type="caution">
    <text evidence="1">The sequence shown here is derived from an EMBL/GenBank/DDBJ whole genome shotgun (WGS) entry which is preliminary data.</text>
</comment>
<sequence>MRVHVEAGLIVPGLAPNAPTLGYARLRYRPQAERAAHVCYTLVLKPYLFVTGEYQNVERYMYDTVVTFQVEWFPRMVVTDVHNLAQAIVTVPRPPGTLVRIPSAHGKFYYYFMVSQVSIGDRSYSGIILIGLLEYDIVSLGRCWRQVEKKRRDEGWERGACPAGRYVAHSLGGLHLVHSPPRLLKTRFLNRPLTLRIKQTI</sequence>
<reference evidence="1 2" key="1">
    <citation type="submission" date="2024-07" db="EMBL/GenBank/DDBJ databases">
        <title>Chromosome-level genome assembly of the water stick insect Ranatra chinensis (Heteroptera: Nepidae).</title>
        <authorList>
            <person name="Liu X."/>
        </authorList>
    </citation>
    <scope>NUCLEOTIDE SEQUENCE [LARGE SCALE GENOMIC DNA]</scope>
    <source>
        <strain evidence="1">Cailab_2021Rc</strain>
        <tissue evidence="1">Muscle</tissue>
    </source>
</reference>
<dbReference type="Proteomes" id="UP001558652">
    <property type="component" value="Unassembled WGS sequence"/>
</dbReference>